<accession>A0ABS6C6G0</accession>
<dbReference type="EMBL" id="JAHLDG010000028">
    <property type="protein sequence ID" value="MBU3221016.1"/>
    <property type="molecule type" value="Genomic_DNA"/>
</dbReference>
<dbReference type="Pfam" id="PF02581">
    <property type="entry name" value="TMP-TENI"/>
    <property type="match status" value="1"/>
</dbReference>
<dbReference type="RefSeq" id="WP_216111783.1">
    <property type="nucleotide sequence ID" value="NZ_JAHLDB010000006.1"/>
</dbReference>
<keyword evidence="2 3" id="KW-0808">Transferase</keyword>
<dbReference type="EC" id="2.5.1.3" evidence="2"/>
<evidence type="ECO:0000256" key="2">
    <source>
        <dbReference type="HAMAP-Rule" id="MF_00097"/>
    </source>
</evidence>
<comment type="catalytic activity">
    <reaction evidence="2 3">
        <text>2-(2-carboxy-4-methylthiazol-5-yl)ethyl phosphate + 4-amino-2-methyl-5-(diphosphooxymethyl)pyrimidine + 2 H(+) = thiamine phosphate + CO2 + diphosphate</text>
        <dbReference type="Rhea" id="RHEA:47848"/>
        <dbReference type="ChEBI" id="CHEBI:15378"/>
        <dbReference type="ChEBI" id="CHEBI:16526"/>
        <dbReference type="ChEBI" id="CHEBI:33019"/>
        <dbReference type="ChEBI" id="CHEBI:37575"/>
        <dbReference type="ChEBI" id="CHEBI:57841"/>
        <dbReference type="ChEBI" id="CHEBI:62890"/>
        <dbReference type="EC" id="2.5.1.3"/>
    </reaction>
</comment>
<evidence type="ECO:0000256" key="3">
    <source>
        <dbReference type="RuleBase" id="RU003826"/>
    </source>
</evidence>
<feature type="binding site" evidence="2">
    <location>
        <position position="72"/>
    </location>
    <ligand>
        <name>Mg(2+)</name>
        <dbReference type="ChEBI" id="CHEBI:18420"/>
    </ligand>
</feature>
<dbReference type="PANTHER" id="PTHR20857">
    <property type="entry name" value="THIAMINE-PHOSPHATE PYROPHOSPHORYLASE"/>
    <property type="match status" value="1"/>
</dbReference>
<feature type="binding site" evidence="2">
    <location>
        <begin position="186"/>
        <end position="187"/>
    </location>
    <ligand>
        <name>2-[(2R,5Z)-2-carboxy-4-methylthiazol-5(2H)-ylidene]ethyl phosphate</name>
        <dbReference type="ChEBI" id="CHEBI:62899"/>
    </ligand>
</feature>
<evidence type="ECO:0000313" key="7">
    <source>
        <dbReference type="Proteomes" id="UP000740830"/>
    </source>
</evidence>
<feature type="binding site" evidence="2">
    <location>
        <position position="71"/>
    </location>
    <ligand>
        <name>4-amino-2-methyl-5-(diphosphooxymethyl)pyrimidine</name>
        <dbReference type="ChEBI" id="CHEBI:57841"/>
    </ligand>
</feature>
<comment type="catalytic activity">
    <reaction evidence="2 3">
        <text>2-[(2R,5Z)-2-carboxy-4-methylthiazol-5(2H)-ylidene]ethyl phosphate + 4-amino-2-methyl-5-(diphosphooxymethyl)pyrimidine + 2 H(+) = thiamine phosphate + CO2 + diphosphate</text>
        <dbReference type="Rhea" id="RHEA:47844"/>
        <dbReference type="ChEBI" id="CHEBI:15378"/>
        <dbReference type="ChEBI" id="CHEBI:16526"/>
        <dbReference type="ChEBI" id="CHEBI:33019"/>
        <dbReference type="ChEBI" id="CHEBI:37575"/>
        <dbReference type="ChEBI" id="CHEBI:57841"/>
        <dbReference type="ChEBI" id="CHEBI:62899"/>
        <dbReference type="EC" id="2.5.1.3"/>
    </reaction>
</comment>
<dbReference type="HAMAP" id="MF_00097">
    <property type="entry name" value="TMP_synthase"/>
    <property type="match status" value="1"/>
</dbReference>
<keyword evidence="7" id="KW-1185">Reference proteome</keyword>
<feature type="binding site" evidence="2">
    <location>
        <position position="139"/>
    </location>
    <ligand>
        <name>4-amino-2-methyl-5-(diphosphooxymethyl)pyrimidine</name>
        <dbReference type="ChEBI" id="CHEBI:57841"/>
    </ligand>
</feature>
<reference evidence="6 7" key="1">
    <citation type="submission" date="2021-06" db="EMBL/GenBank/DDBJ databases">
        <title>Clostridia strains as spoilage organisms.</title>
        <authorList>
            <person name="Wambui J."/>
            <person name="Stephan R."/>
            <person name="Stevens M.J.A."/>
        </authorList>
    </citation>
    <scope>NUCLEOTIDE SEQUENCE [LARGE SCALE GENOMIC DNA]</scope>
    <source>
        <strain evidence="6 7">CM013</strain>
    </source>
</reference>
<dbReference type="InterPro" id="IPR034291">
    <property type="entry name" value="TMP_synthase"/>
</dbReference>
<comment type="similarity">
    <text evidence="2 3">Belongs to the thiamine-phosphate synthase family.</text>
</comment>
<keyword evidence="2" id="KW-0479">Metal-binding</keyword>
<comment type="cofactor">
    <cofactor evidence="2">
        <name>Mg(2+)</name>
        <dbReference type="ChEBI" id="CHEBI:18420"/>
    </cofactor>
    <text evidence="2">Binds 1 Mg(2+) ion per subunit.</text>
</comment>
<dbReference type="PANTHER" id="PTHR20857:SF23">
    <property type="entry name" value="THIAMINE BIOSYNTHETIC BIFUNCTIONAL ENZYME"/>
    <property type="match status" value="1"/>
</dbReference>
<comment type="caution">
    <text evidence="6">The sequence shown here is derived from an EMBL/GenBank/DDBJ whole genome shotgun (WGS) entry which is preliminary data.</text>
</comment>
<dbReference type="NCBIfam" id="TIGR00693">
    <property type="entry name" value="thiE"/>
    <property type="match status" value="1"/>
</dbReference>
<feature type="binding site" evidence="2">
    <location>
        <begin position="136"/>
        <end position="138"/>
    </location>
    <ligand>
        <name>2-[(2R,5Z)-2-carboxy-4-methylthiazol-5(2H)-ylidene]ethyl phosphate</name>
        <dbReference type="ChEBI" id="CHEBI:62899"/>
    </ligand>
</feature>
<name>A0ABS6C6G0_9CLOT</name>
<keyword evidence="1 2" id="KW-0784">Thiamine biosynthesis</keyword>
<sequence>MKTNIDYKLYLVTDRDLLKNTDLYTAVEEAIKGGVTLVQLREKDITTLDFYNTALNIKKVTDKYDIPLIINDRMDIALAVNASGVHIGQKDMPCTIARKILGNDKILGVSATTLSQAIKAEKEGADYIGVGAIFNTSTKQDAKPVSIDTLKEIKETLSIPVVAIGGITSKNIHLLDSSNIDGIAVISDILGKEDIRLASEDLNSLIKF</sequence>
<dbReference type="InterPro" id="IPR022998">
    <property type="entry name" value="ThiamineP_synth_TenI"/>
</dbReference>
<protein>
    <recommendedName>
        <fullName evidence="2">Thiamine-phosphate synthase</fullName>
        <shortName evidence="2">TP synthase</shortName>
        <shortName evidence="2">TPS</shortName>
        <ecNumber evidence="2">2.5.1.3</ecNumber>
    </recommendedName>
    <alternativeName>
        <fullName evidence="2">Thiamine-phosphate pyrophosphorylase</fullName>
        <shortName evidence="2">TMP pyrophosphorylase</shortName>
        <shortName evidence="2">TMP-PPase</shortName>
    </alternativeName>
</protein>
<dbReference type="CDD" id="cd00564">
    <property type="entry name" value="TMP_TenI"/>
    <property type="match status" value="1"/>
</dbReference>
<proteinExistence type="inferred from homology"/>
<evidence type="ECO:0000256" key="1">
    <source>
        <dbReference type="ARBA" id="ARBA00022977"/>
    </source>
</evidence>
<feature type="binding site" evidence="2">
    <location>
        <position position="91"/>
    </location>
    <ligand>
        <name>Mg(2+)</name>
        <dbReference type="ChEBI" id="CHEBI:18420"/>
    </ligand>
</feature>
<keyword evidence="2" id="KW-0460">Magnesium</keyword>
<feature type="domain" description="Thiamine phosphate synthase/TenI" evidence="5">
    <location>
        <begin position="9"/>
        <end position="189"/>
    </location>
</feature>
<dbReference type="Proteomes" id="UP000740830">
    <property type="component" value="Unassembled WGS sequence"/>
</dbReference>
<evidence type="ECO:0000259" key="5">
    <source>
        <dbReference type="Pfam" id="PF02581"/>
    </source>
</evidence>
<feature type="binding site" evidence="2">
    <location>
        <position position="166"/>
    </location>
    <ligand>
        <name>2-[(2R,5Z)-2-carboxy-4-methylthiazol-5(2H)-ylidene]ethyl phosphate</name>
        <dbReference type="ChEBI" id="CHEBI:62899"/>
    </ligand>
</feature>
<evidence type="ECO:0000256" key="4">
    <source>
        <dbReference type="RuleBase" id="RU004253"/>
    </source>
</evidence>
<comment type="function">
    <text evidence="2">Condenses 4-methyl-5-(beta-hydroxyethyl)thiazole monophosphate (THZ-P) and 2-methyl-4-amino-5-hydroxymethyl pyrimidine pyrophosphate (HMP-PP) to form thiamine monophosphate (TMP).</text>
</comment>
<organism evidence="6 7">
    <name type="scientific">Clostridium algidicarnis</name>
    <dbReference type="NCBI Taxonomy" id="37659"/>
    <lineage>
        <taxon>Bacteria</taxon>
        <taxon>Bacillati</taxon>
        <taxon>Bacillota</taxon>
        <taxon>Clostridia</taxon>
        <taxon>Eubacteriales</taxon>
        <taxon>Clostridiaceae</taxon>
        <taxon>Clostridium</taxon>
    </lineage>
</organism>
<comment type="pathway">
    <text evidence="2 4">Cofactor biosynthesis; thiamine diphosphate biosynthesis; thiamine phosphate from 4-amino-2-methyl-5-diphosphomethylpyrimidine and 4-methyl-5-(2-phosphoethyl)-thiazole: step 1/1.</text>
</comment>
<gene>
    <name evidence="2 6" type="primary">thiE</name>
    <name evidence="6" type="ORF">KPL27_13160</name>
</gene>
<feature type="binding site" evidence="2">
    <location>
        <position position="110"/>
    </location>
    <ligand>
        <name>4-amino-2-methyl-5-(diphosphooxymethyl)pyrimidine</name>
        <dbReference type="ChEBI" id="CHEBI:57841"/>
    </ligand>
</feature>
<evidence type="ECO:0000313" key="6">
    <source>
        <dbReference type="EMBL" id="MBU3221016.1"/>
    </source>
</evidence>
<comment type="catalytic activity">
    <reaction evidence="2 3">
        <text>4-methyl-5-(2-phosphooxyethyl)-thiazole + 4-amino-2-methyl-5-(diphosphooxymethyl)pyrimidine + H(+) = thiamine phosphate + diphosphate</text>
        <dbReference type="Rhea" id="RHEA:22328"/>
        <dbReference type="ChEBI" id="CHEBI:15378"/>
        <dbReference type="ChEBI" id="CHEBI:33019"/>
        <dbReference type="ChEBI" id="CHEBI:37575"/>
        <dbReference type="ChEBI" id="CHEBI:57841"/>
        <dbReference type="ChEBI" id="CHEBI:58296"/>
        <dbReference type="EC" id="2.5.1.3"/>
    </reaction>
</comment>
<dbReference type="GO" id="GO:0004789">
    <property type="term" value="F:thiamine-phosphate diphosphorylase activity"/>
    <property type="evidence" value="ECO:0007669"/>
    <property type="project" value="UniProtKB-EC"/>
</dbReference>
<feature type="binding site" evidence="2">
    <location>
        <begin position="39"/>
        <end position="43"/>
    </location>
    <ligand>
        <name>4-amino-2-methyl-5-(diphosphooxymethyl)pyrimidine</name>
        <dbReference type="ChEBI" id="CHEBI:57841"/>
    </ligand>
</feature>